<evidence type="ECO:0000256" key="1">
    <source>
        <dbReference type="SAM" id="MobiDB-lite"/>
    </source>
</evidence>
<dbReference type="EMBL" id="AZJJ01000001">
    <property type="protein sequence ID" value="ETD27772.1"/>
    <property type="molecule type" value="Genomic_DNA"/>
</dbReference>
<dbReference type="HOGENOM" id="CLU_3409428_0_0_7"/>
<gene>
    <name evidence="2" type="ORF">HMPREF2087_00693</name>
</gene>
<sequence length="29" mass="3132">MDNPATSQDNIANEPSVRTTIDTDRLVAS</sequence>
<feature type="compositionally biased region" description="Polar residues" evidence="1">
    <location>
        <begin position="1"/>
        <end position="20"/>
    </location>
</feature>
<reference evidence="2 3" key="1">
    <citation type="submission" date="2013-10" db="EMBL/GenBank/DDBJ databases">
        <title>The Genome Sequence of Helicobacter canis NCTC 12740.</title>
        <authorList>
            <consortium name="The Broad Institute Genomics Platform"/>
            <person name="Earl A."/>
            <person name="Fox J.G."/>
            <person name="Shen Z."/>
            <person name="Young S.K."/>
            <person name="Zeng Q."/>
            <person name="Gargeya S."/>
            <person name="Fitzgerald M."/>
            <person name="Abouelleil A."/>
            <person name="Alvarado L."/>
            <person name="Chapman S.B."/>
            <person name="Gainer-Dewar J."/>
            <person name="Goldberg J."/>
            <person name="Griggs A."/>
            <person name="Gujja S."/>
            <person name="Hansen M."/>
            <person name="Howarth C."/>
            <person name="Imamovic A."/>
            <person name="Ireland A."/>
            <person name="Larimer J."/>
            <person name="McCowan C."/>
            <person name="Murphy C."/>
            <person name="Pearson M."/>
            <person name="Poon T.W."/>
            <person name="Priest M."/>
            <person name="Roberts A."/>
            <person name="Saif S."/>
            <person name="Shea T."/>
            <person name="Sykes S."/>
            <person name="Wortman J."/>
            <person name="Nusbaum C."/>
            <person name="Birren B."/>
        </authorList>
    </citation>
    <scope>NUCLEOTIDE SEQUENCE [LARGE SCALE GENOMIC DNA]</scope>
    <source>
        <strain evidence="2 3">NCTC 12740</strain>
    </source>
</reference>
<evidence type="ECO:0000313" key="3">
    <source>
        <dbReference type="Proteomes" id="UP000018688"/>
    </source>
</evidence>
<comment type="caution">
    <text evidence="2">The sequence shown here is derived from an EMBL/GenBank/DDBJ whole genome shotgun (WGS) entry which is preliminary data.</text>
</comment>
<accession>V8CKZ6</accession>
<proteinExistence type="predicted"/>
<dbReference type="AlphaFoldDB" id="V8CKZ6"/>
<protein>
    <submittedName>
        <fullName evidence="2">Uncharacterized protein</fullName>
    </submittedName>
</protein>
<dbReference type="Proteomes" id="UP000018688">
    <property type="component" value="Unassembled WGS sequence"/>
</dbReference>
<organism evidence="2 3">
    <name type="scientific">Helicobacter canis NCTC 12740</name>
    <dbReference type="NCBI Taxonomy" id="1357399"/>
    <lineage>
        <taxon>Bacteria</taxon>
        <taxon>Pseudomonadati</taxon>
        <taxon>Campylobacterota</taxon>
        <taxon>Epsilonproteobacteria</taxon>
        <taxon>Campylobacterales</taxon>
        <taxon>Helicobacteraceae</taxon>
        <taxon>Helicobacter</taxon>
    </lineage>
</organism>
<name>V8CKZ6_9HELI</name>
<evidence type="ECO:0000313" key="2">
    <source>
        <dbReference type="EMBL" id="ETD27772.1"/>
    </source>
</evidence>
<keyword evidence="3" id="KW-1185">Reference proteome</keyword>
<feature type="region of interest" description="Disordered" evidence="1">
    <location>
        <begin position="1"/>
        <end position="29"/>
    </location>
</feature>